<dbReference type="InterPro" id="IPR000825">
    <property type="entry name" value="SUF_FeS_clus_asmbl_SufBD_core"/>
</dbReference>
<dbReference type="InterPro" id="IPR045595">
    <property type="entry name" value="SufBD_N"/>
</dbReference>
<dbReference type="AlphaFoldDB" id="A0A8J6TX52"/>
<dbReference type="PANTHER" id="PTHR43575">
    <property type="entry name" value="PROTEIN ABCI7, CHLOROPLASTIC"/>
    <property type="match status" value="1"/>
</dbReference>
<dbReference type="Proteomes" id="UP000652681">
    <property type="component" value="Unassembled WGS sequence"/>
</dbReference>
<dbReference type="Pfam" id="PF01458">
    <property type="entry name" value="SUFBD_core"/>
    <property type="match status" value="1"/>
</dbReference>
<evidence type="ECO:0000313" key="4">
    <source>
        <dbReference type="EMBL" id="MBC9811996.1"/>
    </source>
</evidence>
<dbReference type="InterPro" id="IPR011542">
    <property type="entry name" value="SUF_FeS_clus_asmbl_SufD"/>
</dbReference>
<proteinExistence type="inferred from homology"/>
<feature type="domain" description="SUF system FeS cluster assembly SufBD core" evidence="2">
    <location>
        <begin position="159"/>
        <end position="391"/>
    </location>
</feature>
<evidence type="ECO:0000256" key="1">
    <source>
        <dbReference type="ARBA" id="ARBA00043967"/>
    </source>
</evidence>
<feature type="domain" description="SUF system FeS cluster assembly SufBD N-terminal" evidence="3">
    <location>
        <begin position="29"/>
        <end position="156"/>
    </location>
</feature>
<dbReference type="SUPFAM" id="SSF101960">
    <property type="entry name" value="Stabilizer of iron transporter SufD"/>
    <property type="match status" value="1"/>
</dbReference>
<reference evidence="4" key="1">
    <citation type="submission" date="2020-09" db="EMBL/GenBank/DDBJ databases">
        <title>Taishania pollutisoli gen. nov., sp. nov., Isolated from Tetrabromobisphenol A-Contaminated Soil.</title>
        <authorList>
            <person name="Chen Q."/>
        </authorList>
    </citation>
    <scope>NUCLEOTIDE SEQUENCE</scope>
    <source>
        <strain evidence="4">CZZ-1</strain>
    </source>
</reference>
<dbReference type="InterPro" id="IPR055346">
    <property type="entry name" value="Fe-S_cluster_assembly_SufBD"/>
</dbReference>
<dbReference type="NCBIfam" id="TIGR01981">
    <property type="entry name" value="sufD"/>
    <property type="match status" value="1"/>
</dbReference>
<accession>A0A8J6TX52</accession>
<keyword evidence="5" id="KW-1185">Reference proteome</keyword>
<sequence length="420" mass="46442">MTEVIQESKIAKFREGLPKTRLPFRENILKTAENTLSTLDFPTTRNERWKYTRVAKIATKSFTAKEGIIGTLHLPVADAYTIVFVNGFYNQELSSSESPEGVTITALSSATEATELLGKNVRVDTAVFPALNTLHATDGAYVHLKAKTIVEKPIQIVHVLTGEHTIATTRNVIVSERFSEAEIVQVFLAGNATESFSNNVTEIFVEENATLSFDKLQNETEGNFHISTEHVKQAAHSNFKINTITLNGGLVRNDLFIDVEGENVETHLNGTYVLKGNQHVDNHTTVDHLKPNCESNELYKGVVDESATAVFNGKVFVRKDAQKINAYQSNGNVLLSDTASVNSKPELEIYADDVKCSHGSTTGQLDEDAVYYLRARGISEKSAKALMVTAFIGDVIDKIDNESVVEYVHAALHERFGWDF</sequence>
<evidence type="ECO:0000259" key="2">
    <source>
        <dbReference type="Pfam" id="PF01458"/>
    </source>
</evidence>
<dbReference type="InterPro" id="IPR037284">
    <property type="entry name" value="SUF_FeS_clus_asmbl_SufBD_sf"/>
</dbReference>
<dbReference type="EMBL" id="JACVEL010000003">
    <property type="protein sequence ID" value="MBC9811996.1"/>
    <property type="molecule type" value="Genomic_DNA"/>
</dbReference>
<evidence type="ECO:0000313" key="5">
    <source>
        <dbReference type="Proteomes" id="UP000652681"/>
    </source>
</evidence>
<comment type="similarity">
    <text evidence="1">Belongs to the iron-sulfur cluster assembly SufBD family.</text>
</comment>
<dbReference type="PANTHER" id="PTHR43575:SF1">
    <property type="entry name" value="PROTEIN ABCI7, CHLOROPLASTIC"/>
    <property type="match status" value="1"/>
</dbReference>
<organism evidence="4 5">
    <name type="scientific">Taishania pollutisoli</name>
    <dbReference type="NCBI Taxonomy" id="2766479"/>
    <lineage>
        <taxon>Bacteria</taxon>
        <taxon>Pseudomonadati</taxon>
        <taxon>Bacteroidota</taxon>
        <taxon>Flavobacteriia</taxon>
        <taxon>Flavobacteriales</taxon>
        <taxon>Crocinitomicaceae</taxon>
        <taxon>Taishania</taxon>
    </lineage>
</organism>
<comment type="caution">
    <text evidence="4">The sequence shown here is derived from an EMBL/GenBank/DDBJ whole genome shotgun (WGS) entry which is preliminary data.</text>
</comment>
<dbReference type="Pfam" id="PF19295">
    <property type="entry name" value="SufBD_N"/>
    <property type="match status" value="1"/>
</dbReference>
<name>A0A8J6TX52_9FLAO</name>
<evidence type="ECO:0000259" key="3">
    <source>
        <dbReference type="Pfam" id="PF19295"/>
    </source>
</evidence>
<dbReference type="GO" id="GO:0016226">
    <property type="term" value="P:iron-sulfur cluster assembly"/>
    <property type="evidence" value="ECO:0007669"/>
    <property type="project" value="InterPro"/>
</dbReference>
<dbReference type="RefSeq" id="WP_216713746.1">
    <property type="nucleotide sequence ID" value="NZ_JACVEL010000003.1"/>
</dbReference>
<protein>
    <submittedName>
        <fullName evidence="4">Fe-S cluster assembly protein SufD</fullName>
    </submittedName>
</protein>
<gene>
    <name evidence="4" type="primary">sufD</name>
    <name evidence="4" type="ORF">H9Y05_05840</name>
</gene>